<keyword evidence="2" id="KW-1185">Reference proteome</keyword>
<organism evidence="1 2">
    <name type="scientific">Parelaphostrongylus tenuis</name>
    <name type="common">Meningeal worm</name>
    <dbReference type="NCBI Taxonomy" id="148309"/>
    <lineage>
        <taxon>Eukaryota</taxon>
        <taxon>Metazoa</taxon>
        <taxon>Ecdysozoa</taxon>
        <taxon>Nematoda</taxon>
        <taxon>Chromadorea</taxon>
        <taxon>Rhabditida</taxon>
        <taxon>Rhabditina</taxon>
        <taxon>Rhabditomorpha</taxon>
        <taxon>Strongyloidea</taxon>
        <taxon>Metastrongylidae</taxon>
        <taxon>Parelaphostrongylus</taxon>
    </lineage>
</organism>
<accession>A0AAD5RC93</accession>
<comment type="caution">
    <text evidence="1">The sequence shown here is derived from an EMBL/GenBank/DDBJ whole genome shotgun (WGS) entry which is preliminary data.</text>
</comment>
<gene>
    <name evidence="1" type="ORF">KIN20_036171</name>
</gene>
<dbReference type="AlphaFoldDB" id="A0AAD5RC93"/>
<dbReference type="EMBL" id="JAHQIW010007339">
    <property type="protein sequence ID" value="KAJ1373697.1"/>
    <property type="molecule type" value="Genomic_DNA"/>
</dbReference>
<evidence type="ECO:0000313" key="1">
    <source>
        <dbReference type="EMBL" id="KAJ1373697.1"/>
    </source>
</evidence>
<name>A0AAD5RC93_PARTN</name>
<reference evidence="1" key="1">
    <citation type="submission" date="2021-06" db="EMBL/GenBank/DDBJ databases">
        <title>Parelaphostrongylus tenuis whole genome reference sequence.</title>
        <authorList>
            <person name="Garwood T.J."/>
            <person name="Larsen P.A."/>
            <person name="Fountain-Jones N.M."/>
            <person name="Garbe J.R."/>
            <person name="Macchietto M.G."/>
            <person name="Kania S.A."/>
            <person name="Gerhold R.W."/>
            <person name="Richards J.E."/>
            <person name="Wolf T.M."/>
        </authorList>
    </citation>
    <scope>NUCLEOTIDE SEQUENCE</scope>
    <source>
        <strain evidence="1">MNPRO001-30</strain>
        <tissue evidence="1">Meninges</tissue>
    </source>
</reference>
<sequence length="107" mass="12221">MDDFQVFPDYDSTLPDFNVVEFNSHLQINQSRIDDITLKEDHISDQHMFGTDFAEMFLDFTTLLASDTARIGASGLPNSVWPNMPPDFLKQRAQLRCLVSYTTLTIS</sequence>
<protein>
    <submittedName>
        <fullName evidence="1">Uncharacterized protein</fullName>
    </submittedName>
</protein>
<proteinExistence type="predicted"/>
<dbReference type="Proteomes" id="UP001196413">
    <property type="component" value="Unassembled WGS sequence"/>
</dbReference>
<evidence type="ECO:0000313" key="2">
    <source>
        <dbReference type="Proteomes" id="UP001196413"/>
    </source>
</evidence>